<evidence type="ECO:0000259" key="6">
    <source>
        <dbReference type="PROSITE" id="PS50928"/>
    </source>
</evidence>
<keyword evidence="5" id="KW-0813">Transport</keyword>
<dbReference type="AlphaFoldDB" id="A0A7W6NVR1"/>
<dbReference type="SUPFAM" id="SSF161098">
    <property type="entry name" value="MetI-like"/>
    <property type="match status" value="2"/>
</dbReference>
<feature type="transmembrane region" description="Helical" evidence="5">
    <location>
        <begin position="370"/>
        <end position="392"/>
    </location>
</feature>
<gene>
    <name evidence="7" type="ORF">GGR46_000966</name>
</gene>
<dbReference type="PANTHER" id="PTHR42744:SF1">
    <property type="entry name" value="BINDING-PROTEIN-DEPENDENT TRANSPORT SYSTEMS INNER MEMBRANE COMPONENT"/>
    <property type="match status" value="1"/>
</dbReference>
<accession>A0A7W6NVR1</accession>
<feature type="transmembrane region" description="Helical" evidence="5">
    <location>
        <begin position="91"/>
        <end position="114"/>
    </location>
</feature>
<feature type="transmembrane region" description="Helical" evidence="5">
    <location>
        <begin position="398"/>
        <end position="420"/>
    </location>
</feature>
<comment type="similarity">
    <text evidence="5">Belongs to the binding-protein-dependent transport system permease family.</text>
</comment>
<keyword evidence="2 5" id="KW-0812">Transmembrane</keyword>
<organism evidence="7 8">
    <name type="scientific">Sphingomonas kyeonggiensis</name>
    <dbReference type="NCBI Taxonomy" id="1268553"/>
    <lineage>
        <taxon>Bacteria</taxon>
        <taxon>Pseudomonadati</taxon>
        <taxon>Pseudomonadota</taxon>
        <taxon>Alphaproteobacteria</taxon>
        <taxon>Sphingomonadales</taxon>
        <taxon>Sphingomonadaceae</taxon>
        <taxon>Sphingomonas</taxon>
    </lineage>
</organism>
<feature type="transmembrane region" description="Helical" evidence="5">
    <location>
        <begin position="295"/>
        <end position="315"/>
    </location>
</feature>
<dbReference type="InterPro" id="IPR035906">
    <property type="entry name" value="MetI-like_sf"/>
</dbReference>
<dbReference type="GO" id="GO:0055085">
    <property type="term" value="P:transmembrane transport"/>
    <property type="evidence" value="ECO:0007669"/>
    <property type="project" value="InterPro"/>
</dbReference>
<comment type="subcellular location">
    <subcellularLocation>
        <location evidence="1 5">Cell membrane</location>
        <topology evidence="1 5">Multi-pass membrane protein</topology>
    </subcellularLocation>
</comment>
<sequence>MSAPLAQLRGTPVVLDAAMLPEYALRTTLRMFAALGASLLFTFIVATLAAKSRKAGLVIVPALDILQSVPVLGFLTFTVTLFLGLFPGSQLGAECAAIFAIFTAQAWNMAFSFYQSLRTVPKDLDEVSQQFGFSAWRRFVRLELPFALPALVWNMMMSMSGAWFFVVASEAITVGNTTVTLPGIGSWLALAIDREDFGAIGMAVGTMAVVILLYDQLAFRPIVAWADKFRFEQTASQQRPRSWLYDLLRRTRWLGRLGNLLATPLRWAGRIRLPHVAAVRPLRVGPATSRAFDRAWLALVAILALAAFWTLVRYIAASLSWHDGLTAFGLGLLTLLRVVVLIAIASLIWVPAGVWIGLRPAWAERLQPVAQFLAAFPANVMFPFAVIAILGLHLDPNIWLSPLMVLGTQWYILFNVIAGASAIPTDMKEASAMFGIRGWQWWRQVAIPAIFPYYVTGALTASGGSWNASIVAEAVTWGDKHLEAAGLGAFIANATRTGDYPRVALGIAVMSIFVIAFNRTLWRPMYRFAERRLRLD</sequence>
<feature type="transmembrane region" description="Helical" evidence="5">
    <location>
        <begin position="62"/>
        <end position="85"/>
    </location>
</feature>
<keyword evidence="8" id="KW-1185">Reference proteome</keyword>
<dbReference type="Pfam" id="PF00528">
    <property type="entry name" value="BPD_transp_1"/>
    <property type="match status" value="2"/>
</dbReference>
<evidence type="ECO:0000256" key="5">
    <source>
        <dbReference type="RuleBase" id="RU363032"/>
    </source>
</evidence>
<evidence type="ECO:0000256" key="3">
    <source>
        <dbReference type="ARBA" id="ARBA00022989"/>
    </source>
</evidence>
<feature type="transmembrane region" description="Helical" evidence="5">
    <location>
        <begin position="441"/>
        <end position="461"/>
    </location>
</feature>
<feature type="domain" description="ABC transmembrane type-1" evidence="6">
    <location>
        <begin position="24"/>
        <end position="218"/>
    </location>
</feature>
<dbReference type="CDD" id="cd06261">
    <property type="entry name" value="TM_PBP2"/>
    <property type="match status" value="2"/>
</dbReference>
<feature type="domain" description="ABC transmembrane type-1" evidence="6">
    <location>
        <begin position="331"/>
        <end position="521"/>
    </location>
</feature>
<evidence type="ECO:0000256" key="4">
    <source>
        <dbReference type="ARBA" id="ARBA00023136"/>
    </source>
</evidence>
<evidence type="ECO:0000256" key="2">
    <source>
        <dbReference type="ARBA" id="ARBA00022692"/>
    </source>
</evidence>
<reference evidence="7 8" key="1">
    <citation type="submission" date="2020-08" db="EMBL/GenBank/DDBJ databases">
        <title>Genomic Encyclopedia of Type Strains, Phase IV (KMG-IV): sequencing the most valuable type-strain genomes for metagenomic binning, comparative biology and taxonomic classification.</title>
        <authorList>
            <person name="Goeker M."/>
        </authorList>
    </citation>
    <scope>NUCLEOTIDE SEQUENCE [LARGE SCALE GENOMIC DNA]</scope>
    <source>
        <strain evidence="7 8">DSM 101806</strain>
    </source>
</reference>
<evidence type="ECO:0000256" key="1">
    <source>
        <dbReference type="ARBA" id="ARBA00004651"/>
    </source>
</evidence>
<feature type="transmembrane region" description="Helical" evidence="5">
    <location>
        <begin position="503"/>
        <end position="522"/>
    </location>
</feature>
<evidence type="ECO:0000313" key="8">
    <source>
        <dbReference type="Proteomes" id="UP000557392"/>
    </source>
</evidence>
<protein>
    <submittedName>
        <fullName evidence="7">NitT/TauT family transport system permease protein</fullName>
    </submittedName>
</protein>
<evidence type="ECO:0000313" key="7">
    <source>
        <dbReference type="EMBL" id="MBB4097433.1"/>
    </source>
</evidence>
<dbReference type="PANTHER" id="PTHR42744">
    <property type="entry name" value="BINDING-PROTEIN-DEPENDENT TRANSPORT SYSTEMS INNER MEMBRANE COMPONENT"/>
    <property type="match status" value="1"/>
</dbReference>
<dbReference type="PROSITE" id="PS50928">
    <property type="entry name" value="ABC_TM1"/>
    <property type="match status" value="2"/>
</dbReference>
<keyword evidence="3 5" id="KW-1133">Transmembrane helix</keyword>
<keyword evidence="4 5" id="KW-0472">Membrane</keyword>
<feature type="transmembrane region" description="Helical" evidence="5">
    <location>
        <begin position="29"/>
        <end position="50"/>
    </location>
</feature>
<feature type="transmembrane region" description="Helical" evidence="5">
    <location>
        <begin position="335"/>
        <end position="358"/>
    </location>
</feature>
<feature type="transmembrane region" description="Helical" evidence="5">
    <location>
        <begin position="197"/>
        <end position="214"/>
    </location>
</feature>
<feature type="transmembrane region" description="Helical" evidence="5">
    <location>
        <begin position="146"/>
        <end position="166"/>
    </location>
</feature>
<dbReference type="EMBL" id="JACIEH010000001">
    <property type="protein sequence ID" value="MBB4097433.1"/>
    <property type="molecule type" value="Genomic_DNA"/>
</dbReference>
<name>A0A7W6NVR1_9SPHN</name>
<proteinExistence type="inferred from homology"/>
<dbReference type="InterPro" id="IPR000515">
    <property type="entry name" value="MetI-like"/>
</dbReference>
<dbReference type="Proteomes" id="UP000557392">
    <property type="component" value="Unassembled WGS sequence"/>
</dbReference>
<dbReference type="Gene3D" id="1.10.3720.10">
    <property type="entry name" value="MetI-like"/>
    <property type="match status" value="2"/>
</dbReference>
<comment type="caution">
    <text evidence="7">The sequence shown here is derived from an EMBL/GenBank/DDBJ whole genome shotgun (WGS) entry which is preliminary data.</text>
</comment>
<dbReference type="GO" id="GO:0005886">
    <property type="term" value="C:plasma membrane"/>
    <property type="evidence" value="ECO:0007669"/>
    <property type="project" value="UniProtKB-SubCell"/>
</dbReference>